<accession>A0ACC2QJ40</accession>
<reference evidence="1" key="1">
    <citation type="submission" date="2023-03" db="EMBL/GenBank/DDBJ databases">
        <title>Chromosome-level genomes of two armyworms, Mythimna separata and Mythimna loreyi, provide insights into the biosynthesis and reception of sex pheromones.</title>
        <authorList>
            <person name="Zhao H."/>
        </authorList>
    </citation>
    <scope>NUCLEOTIDE SEQUENCE</scope>
    <source>
        <strain evidence="1">BeijingLab</strain>
    </source>
</reference>
<keyword evidence="2" id="KW-1185">Reference proteome</keyword>
<evidence type="ECO:0000313" key="2">
    <source>
        <dbReference type="Proteomes" id="UP001231649"/>
    </source>
</evidence>
<evidence type="ECO:0000313" key="1">
    <source>
        <dbReference type="EMBL" id="KAJ8718248.1"/>
    </source>
</evidence>
<protein>
    <submittedName>
        <fullName evidence="1">Uncharacterized protein</fullName>
    </submittedName>
</protein>
<dbReference type="EMBL" id="CM056789">
    <property type="protein sequence ID" value="KAJ8718248.1"/>
    <property type="molecule type" value="Genomic_DNA"/>
</dbReference>
<proteinExistence type="predicted"/>
<organism evidence="1 2">
    <name type="scientific">Mythimna loreyi</name>
    <dbReference type="NCBI Taxonomy" id="667449"/>
    <lineage>
        <taxon>Eukaryota</taxon>
        <taxon>Metazoa</taxon>
        <taxon>Ecdysozoa</taxon>
        <taxon>Arthropoda</taxon>
        <taxon>Hexapoda</taxon>
        <taxon>Insecta</taxon>
        <taxon>Pterygota</taxon>
        <taxon>Neoptera</taxon>
        <taxon>Endopterygota</taxon>
        <taxon>Lepidoptera</taxon>
        <taxon>Glossata</taxon>
        <taxon>Ditrysia</taxon>
        <taxon>Noctuoidea</taxon>
        <taxon>Noctuidae</taxon>
        <taxon>Noctuinae</taxon>
        <taxon>Hadenini</taxon>
        <taxon>Mythimna</taxon>
    </lineage>
</organism>
<sequence length="320" mass="36387">MSDSDIPQTISSSPYENVSKDRYKRTRCQAFSPGSELQDFKQEILEMLNTWKAEQQAIFSKFSQDQCSCLSKLVSEVAELKAQNKAIQKSNQEIEKTISFITNQYDDLILQVGSLKKENMIYRNCIHTLETKIEDLQQFSRPSCVEIRNVPVKDKESAVDLAAIVTRISKIVGESIDGQNIRDVYRLPGKPGIARPVVAEFTTVQAKNSLLTSVRSFNNKQQKETRLSTLNIGIPGDRRPIYVGEYLPASSRKLFFEAREFAKQMNYKFCWTNNGNILLREREGAKRILVKSEQTLRDLAQVNQAAGAVQVHKDNVQVNQ</sequence>
<name>A0ACC2QJ40_9NEOP</name>
<gene>
    <name evidence="1" type="ORF">PYW08_002485</name>
</gene>
<comment type="caution">
    <text evidence="1">The sequence shown here is derived from an EMBL/GenBank/DDBJ whole genome shotgun (WGS) entry which is preliminary data.</text>
</comment>
<dbReference type="Proteomes" id="UP001231649">
    <property type="component" value="Chromosome 13"/>
</dbReference>